<keyword evidence="3 5" id="KW-1133">Transmembrane helix</keyword>
<feature type="transmembrane region" description="Helical" evidence="5">
    <location>
        <begin position="102"/>
        <end position="121"/>
    </location>
</feature>
<dbReference type="InterPro" id="IPR011990">
    <property type="entry name" value="TPR-like_helical_dom_sf"/>
</dbReference>
<dbReference type="InterPro" id="IPR007016">
    <property type="entry name" value="O-antigen_ligase-rel_domated"/>
</dbReference>
<protein>
    <submittedName>
        <fullName evidence="7">O-antigen ligase family protein</fullName>
    </submittedName>
</protein>
<evidence type="ECO:0000313" key="8">
    <source>
        <dbReference type="Proteomes" id="UP001214250"/>
    </source>
</evidence>
<dbReference type="GO" id="GO:0016874">
    <property type="term" value="F:ligase activity"/>
    <property type="evidence" value="ECO:0007669"/>
    <property type="project" value="UniProtKB-KW"/>
</dbReference>
<feature type="transmembrane region" description="Helical" evidence="5">
    <location>
        <begin position="77"/>
        <end position="95"/>
    </location>
</feature>
<feature type="transmembrane region" description="Helical" evidence="5">
    <location>
        <begin position="46"/>
        <end position="65"/>
    </location>
</feature>
<gene>
    <name evidence="7" type="ORF">PQO03_11165</name>
</gene>
<keyword evidence="8" id="KW-1185">Reference proteome</keyword>
<feature type="transmembrane region" description="Helical" evidence="5">
    <location>
        <begin position="315"/>
        <end position="338"/>
    </location>
</feature>
<feature type="transmembrane region" description="Helical" evidence="5">
    <location>
        <begin position="233"/>
        <end position="250"/>
    </location>
</feature>
<feature type="transmembrane region" description="Helical" evidence="5">
    <location>
        <begin position="162"/>
        <end position="182"/>
    </location>
</feature>
<dbReference type="PANTHER" id="PTHR37422:SF13">
    <property type="entry name" value="LIPOPOLYSACCHARIDE BIOSYNTHESIS PROTEIN PA4999-RELATED"/>
    <property type="match status" value="1"/>
</dbReference>
<keyword evidence="2 5" id="KW-0812">Transmembrane</keyword>
<feature type="domain" description="O-antigen ligase-related" evidence="6">
    <location>
        <begin position="196"/>
        <end position="330"/>
    </location>
</feature>
<dbReference type="Pfam" id="PF04932">
    <property type="entry name" value="Wzy_C"/>
    <property type="match status" value="1"/>
</dbReference>
<name>A0ABY7VTQ0_9BACT</name>
<sequence length="808" mass="94044">MNKNLVDMKAWLKNYPLQASLFLLAFLAYPLVIISPQGTTLFREVFLFRLPVELLMSGLSLSWIIKNSDKFKLKSFSSYMTMIFVGSALLSFLLNKAHGADLLISLNFILVMNCVAAAFNNEDNRRGGLFFVSLLFSVILFINLIHYYCFNSFYGIAGNPNWFSAILCMTLPFFIYMIFSLVKNNYLKYGSLIIVCSLTLKALLAASSRASYLAIIIVILLFISRKLKIRNKLLILLFLFLVPLIATKLFPQKYEKFLINDIRKELWTSSAHVIKDNLLGVGQNNFKKAFPIYAQEGYKKHIINSDETTHPHNQFMLIAIENGLLASLALMLICLFLLNRAAKADRDEWPFLAAFTILLIQGFFDKALVMPPTSMAFALCAAYLWRNEVQFKVCDGCPNRKKYLVYISSLFSLLIIVMVARDLIGQIKYREGYIAFKSNKKDRFPQAKKDLEDAVKYKSRDLDFKYTLMRAYEQSLNLPNEALKESLEIDKMAPHYKRINRHLANINSQLNNKNEAELYSEKDLIDFPWDVNSLIDLINLKISLGKSSEIFPLVNNLDQIYEDRFIAYAKYYYADLKEFRSKWLNQKTFKEWYNFTDIRLRGAQYNDTQDKFFNNINKYPELASYYSYGFNKLDAEFWLEMQQINQLYSNKNRIQIFEEFKNKYTINDELKYSSPKESLKLKSLSSISYYSLLSVILRQRDIKSSLIMKENKCEGLVFIDQEKLKVFDFKGIRDFNTVSEKVELYSFYYPQNCALRNYMLSTTLNSDGNFYTLSVWPIIDIIEFNNLSGLRVKGVLPHPFAEMNNKLK</sequence>
<evidence type="ECO:0000256" key="1">
    <source>
        <dbReference type="ARBA" id="ARBA00004141"/>
    </source>
</evidence>
<dbReference type="PANTHER" id="PTHR37422">
    <property type="entry name" value="TEICHURONIC ACID BIOSYNTHESIS PROTEIN TUAE"/>
    <property type="match status" value="1"/>
</dbReference>
<comment type="subcellular location">
    <subcellularLocation>
        <location evidence="1">Membrane</location>
        <topology evidence="1">Multi-pass membrane protein</topology>
    </subcellularLocation>
</comment>
<evidence type="ECO:0000256" key="4">
    <source>
        <dbReference type="ARBA" id="ARBA00023136"/>
    </source>
</evidence>
<evidence type="ECO:0000259" key="6">
    <source>
        <dbReference type="Pfam" id="PF04932"/>
    </source>
</evidence>
<dbReference type="SUPFAM" id="SSF48452">
    <property type="entry name" value="TPR-like"/>
    <property type="match status" value="1"/>
</dbReference>
<feature type="transmembrane region" description="Helical" evidence="5">
    <location>
        <begin position="403"/>
        <end position="420"/>
    </location>
</feature>
<keyword evidence="4 5" id="KW-0472">Membrane</keyword>
<evidence type="ECO:0000256" key="2">
    <source>
        <dbReference type="ARBA" id="ARBA00022692"/>
    </source>
</evidence>
<dbReference type="Gene3D" id="1.25.40.10">
    <property type="entry name" value="Tetratricopeptide repeat domain"/>
    <property type="match status" value="1"/>
</dbReference>
<dbReference type="Proteomes" id="UP001214250">
    <property type="component" value="Chromosome 1"/>
</dbReference>
<dbReference type="EMBL" id="CP117811">
    <property type="protein sequence ID" value="WDE96267.1"/>
    <property type="molecule type" value="Genomic_DNA"/>
</dbReference>
<evidence type="ECO:0000313" key="7">
    <source>
        <dbReference type="EMBL" id="WDE96267.1"/>
    </source>
</evidence>
<feature type="transmembrane region" description="Helical" evidence="5">
    <location>
        <begin position="15"/>
        <end position="34"/>
    </location>
</feature>
<dbReference type="RefSeq" id="WP_274150342.1">
    <property type="nucleotide sequence ID" value="NZ_CP117811.1"/>
</dbReference>
<dbReference type="InterPro" id="IPR051533">
    <property type="entry name" value="WaaL-like"/>
</dbReference>
<accession>A0ABY7VTQ0</accession>
<evidence type="ECO:0000256" key="3">
    <source>
        <dbReference type="ARBA" id="ARBA00022989"/>
    </source>
</evidence>
<reference evidence="7 8" key="1">
    <citation type="submission" date="2023-02" db="EMBL/GenBank/DDBJ databases">
        <title>Genome sequence of Lentisphaera profundi SAORIC-696.</title>
        <authorList>
            <person name="Kim e."/>
            <person name="Cho J.-C."/>
            <person name="Choi A."/>
            <person name="Kang I."/>
        </authorList>
    </citation>
    <scope>NUCLEOTIDE SEQUENCE [LARGE SCALE GENOMIC DNA]</scope>
    <source>
        <strain evidence="7 8">SAORIC-696</strain>
    </source>
</reference>
<proteinExistence type="predicted"/>
<evidence type="ECO:0000256" key="5">
    <source>
        <dbReference type="SAM" id="Phobius"/>
    </source>
</evidence>
<organism evidence="7 8">
    <name type="scientific">Lentisphaera profundi</name>
    <dbReference type="NCBI Taxonomy" id="1658616"/>
    <lineage>
        <taxon>Bacteria</taxon>
        <taxon>Pseudomonadati</taxon>
        <taxon>Lentisphaerota</taxon>
        <taxon>Lentisphaeria</taxon>
        <taxon>Lentisphaerales</taxon>
        <taxon>Lentisphaeraceae</taxon>
        <taxon>Lentisphaera</taxon>
    </lineage>
</organism>
<feature type="transmembrane region" description="Helical" evidence="5">
    <location>
        <begin position="127"/>
        <end position="150"/>
    </location>
</feature>
<feature type="transmembrane region" description="Helical" evidence="5">
    <location>
        <begin position="202"/>
        <end position="221"/>
    </location>
</feature>
<keyword evidence="7" id="KW-0436">Ligase</keyword>